<dbReference type="GO" id="GO:0031201">
    <property type="term" value="C:SNARE complex"/>
    <property type="evidence" value="ECO:0007669"/>
    <property type="project" value="TreeGrafter"/>
</dbReference>
<feature type="transmembrane region" description="Helical" evidence="7">
    <location>
        <begin position="274"/>
        <end position="295"/>
    </location>
</feature>
<evidence type="ECO:0000313" key="9">
    <source>
        <dbReference type="EMBL" id="KJA27520.1"/>
    </source>
</evidence>
<dbReference type="PROSITE" id="PS50192">
    <property type="entry name" value="T_SNARE"/>
    <property type="match status" value="1"/>
</dbReference>
<accession>A0A0D2Q6Y0</accession>
<dbReference type="Pfam" id="PF00804">
    <property type="entry name" value="Syntaxin"/>
    <property type="match status" value="1"/>
</dbReference>
<sequence>MAYRDRLAASRAQRGGQNVELTNITPGAIPASPSYPNGDLSDISAFLAEDTSIQEGIQQLKDNVARIAALRLRTLGAIDESVEADSNRIDALTNETRSLMQSLKGRIQRMESAPVRTDVQLRTGRINLLRTKFLEAIQDYQREEQEGRAKSKARVERQLKIVKPDATAEEVAAAVDGGGQQIFAQALTTSTRYGESRAAYREVQERQQELQKVETTLAELAQLFSEMAVLVEQQDVVINNVEKTAQDVTRDTEMALKNTDQAVVHARAYRKKRWICFFIIVFVIIVLAIVLGIVFGKK</sequence>
<keyword evidence="4 7" id="KW-1133">Transmembrane helix</keyword>
<proteinExistence type="inferred from homology"/>
<dbReference type="GO" id="GO:0048278">
    <property type="term" value="P:vesicle docking"/>
    <property type="evidence" value="ECO:0007669"/>
    <property type="project" value="TreeGrafter"/>
</dbReference>
<dbReference type="SMART" id="SM00397">
    <property type="entry name" value="t_SNARE"/>
    <property type="match status" value="1"/>
</dbReference>
<evidence type="ECO:0000256" key="7">
    <source>
        <dbReference type="SAM" id="Phobius"/>
    </source>
</evidence>
<dbReference type="GO" id="GO:0005886">
    <property type="term" value="C:plasma membrane"/>
    <property type="evidence" value="ECO:0007669"/>
    <property type="project" value="TreeGrafter"/>
</dbReference>
<gene>
    <name evidence="9" type="ORF">HYPSUDRAFT_35429</name>
</gene>
<evidence type="ECO:0000256" key="6">
    <source>
        <dbReference type="SAM" id="MobiDB-lite"/>
    </source>
</evidence>
<evidence type="ECO:0000256" key="1">
    <source>
        <dbReference type="ARBA" id="ARBA00004211"/>
    </source>
</evidence>
<dbReference type="GO" id="GO:0006906">
    <property type="term" value="P:vesicle fusion"/>
    <property type="evidence" value="ECO:0007669"/>
    <property type="project" value="TreeGrafter"/>
</dbReference>
<dbReference type="InterPro" id="IPR045242">
    <property type="entry name" value="Syntaxin"/>
</dbReference>
<dbReference type="InterPro" id="IPR006011">
    <property type="entry name" value="Syntaxin_N"/>
</dbReference>
<keyword evidence="3 7" id="KW-0812">Transmembrane</keyword>
<dbReference type="GO" id="GO:0006887">
    <property type="term" value="P:exocytosis"/>
    <property type="evidence" value="ECO:0007669"/>
    <property type="project" value="TreeGrafter"/>
</dbReference>
<dbReference type="GO" id="GO:0005484">
    <property type="term" value="F:SNAP receptor activity"/>
    <property type="evidence" value="ECO:0007669"/>
    <property type="project" value="TreeGrafter"/>
</dbReference>
<evidence type="ECO:0000256" key="3">
    <source>
        <dbReference type="ARBA" id="ARBA00022692"/>
    </source>
</evidence>
<evidence type="ECO:0000313" key="10">
    <source>
        <dbReference type="Proteomes" id="UP000054270"/>
    </source>
</evidence>
<dbReference type="GO" id="GO:0000149">
    <property type="term" value="F:SNARE binding"/>
    <property type="evidence" value="ECO:0007669"/>
    <property type="project" value="TreeGrafter"/>
</dbReference>
<dbReference type="OMA" id="VWRRYEI"/>
<dbReference type="PANTHER" id="PTHR19957:SF307">
    <property type="entry name" value="PROTEIN SSO1-RELATED"/>
    <property type="match status" value="1"/>
</dbReference>
<dbReference type="SMART" id="SM00503">
    <property type="entry name" value="SynN"/>
    <property type="match status" value="1"/>
</dbReference>
<feature type="domain" description="T-SNARE coiled-coil homology" evidence="8">
    <location>
        <begin position="200"/>
        <end position="262"/>
    </location>
</feature>
<keyword evidence="5 7" id="KW-0472">Membrane</keyword>
<reference evidence="10" key="1">
    <citation type="submission" date="2014-04" db="EMBL/GenBank/DDBJ databases">
        <title>Evolutionary Origins and Diversification of the Mycorrhizal Mutualists.</title>
        <authorList>
            <consortium name="DOE Joint Genome Institute"/>
            <consortium name="Mycorrhizal Genomics Consortium"/>
            <person name="Kohler A."/>
            <person name="Kuo A."/>
            <person name="Nagy L.G."/>
            <person name="Floudas D."/>
            <person name="Copeland A."/>
            <person name="Barry K.W."/>
            <person name="Cichocki N."/>
            <person name="Veneault-Fourrey C."/>
            <person name="LaButti K."/>
            <person name="Lindquist E.A."/>
            <person name="Lipzen A."/>
            <person name="Lundell T."/>
            <person name="Morin E."/>
            <person name="Murat C."/>
            <person name="Riley R."/>
            <person name="Ohm R."/>
            <person name="Sun H."/>
            <person name="Tunlid A."/>
            <person name="Henrissat B."/>
            <person name="Grigoriev I.V."/>
            <person name="Hibbett D.S."/>
            <person name="Martin F."/>
        </authorList>
    </citation>
    <scope>NUCLEOTIDE SEQUENCE [LARGE SCALE GENOMIC DNA]</scope>
    <source>
        <strain evidence="10">FD-334 SS-4</strain>
    </source>
</reference>
<feature type="compositionally biased region" description="Polar residues" evidence="6">
    <location>
        <begin position="15"/>
        <end position="25"/>
    </location>
</feature>
<dbReference type="OrthoDB" id="10255013at2759"/>
<organism evidence="9 10">
    <name type="scientific">Hypholoma sublateritium (strain FD-334 SS-4)</name>
    <dbReference type="NCBI Taxonomy" id="945553"/>
    <lineage>
        <taxon>Eukaryota</taxon>
        <taxon>Fungi</taxon>
        <taxon>Dikarya</taxon>
        <taxon>Basidiomycota</taxon>
        <taxon>Agaricomycotina</taxon>
        <taxon>Agaricomycetes</taxon>
        <taxon>Agaricomycetidae</taxon>
        <taxon>Agaricales</taxon>
        <taxon>Agaricineae</taxon>
        <taxon>Strophariaceae</taxon>
        <taxon>Hypholoma</taxon>
    </lineage>
</organism>
<dbReference type="Proteomes" id="UP000054270">
    <property type="component" value="Unassembled WGS sequence"/>
</dbReference>
<evidence type="ECO:0000256" key="5">
    <source>
        <dbReference type="ARBA" id="ARBA00023136"/>
    </source>
</evidence>
<dbReference type="STRING" id="945553.A0A0D2Q6Y0"/>
<dbReference type="AlphaFoldDB" id="A0A0D2Q6Y0"/>
<keyword evidence="10" id="KW-1185">Reference proteome</keyword>
<comment type="similarity">
    <text evidence="2">Belongs to the syntaxin family.</text>
</comment>
<name>A0A0D2Q6Y0_HYPSF</name>
<dbReference type="Gene3D" id="1.20.58.70">
    <property type="match status" value="1"/>
</dbReference>
<evidence type="ECO:0000259" key="8">
    <source>
        <dbReference type="PROSITE" id="PS50192"/>
    </source>
</evidence>
<dbReference type="InterPro" id="IPR010989">
    <property type="entry name" value="SNARE"/>
</dbReference>
<dbReference type="CDD" id="cd15849">
    <property type="entry name" value="SNARE_Sso1"/>
    <property type="match status" value="1"/>
</dbReference>
<dbReference type="GO" id="GO:0006886">
    <property type="term" value="P:intracellular protein transport"/>
    <property type="evidence" value="ECO:0007669"/>
    <property type="project" value="TreeGrafter"/>
</dbReference>
<dbReference type="PANTHER" id="PTHR19957">
    <property type="entry name" value="SYNTAXIN"/>
    <property type="match status" value="1"/>
</dbReference>
<dbReference type="Pfam" id="PF05739">
    <property type="entry name" value="SNARE"/>
    <property type="match status" value="1"/>
</dbReference>
<protein>
    <recommendedName>
        <fullName evidence="8">t-SNARE coiled-coil homology domain-containing protein</fullName>
    </recommendedName>
</protein>
<dbReference type="EMBL" id="KN817524">
    <property type="protein sequence ID" value="KJA27520.1"/>
    <property type="molecule type" value="Genomic_DNA"/>
</dbReference>
<feature type="region of interest" description="Disordered" evidence="6">
    <location>
        <begin position="1"/>
        <end position="36"/>
    </location>
</feature>
<evidence type="ECO:0000256" key="4">
    <source>
        <dbReference type="ARBA" id="ARBA00022989"/>
    </source>
</evidence>
<dbReference type="SUPFAM" id="SSF47661">
    <property type="entry name" value="t-snare proteins"/>
    <property type="match status" value="1"/>
</dbReference>
<evidence type="ECO:0000256" key="2">
    <source>
        <dbReference type="ARBA" id="ARBA00009063"/>
    </source>
</evidence>
<dbReference type="InterPro" id="IPR000727">
    <property type="entry name" value="T_SNARE_dom"/>
</dbReference>
<dbReference type="GO" id="GO:0012505">
    <property type="term" value="C:endomembrane system"/>
    <property type="evidence" value="ECO:0007669"/>
    <property type="project" value="TreeGrafter"/>
</dbReference>
<comment type="subcellular location">
    <subcellularLocation>
        <location evidence="1">Membrane</location>
        <topology evidence="1">Single-pass type IV membrane protein</topology>
    </subcellularLocation>
</comment>